<dbReference type="GO" id="GO:0016471">
    <property type="term" value="C:vacuolar proton-transporting V-type ATPase complex"/>
    <property type="evidence" value="ECO:0007669"/>
    <property type="project" value="TreeGrafter"/>
</dbReference>
<dbReference type="EMBL" id="JAATLM010000001">
    <property type="protein sequence ID" value="NIZ68645.1"/>
    <property type="molecule type" value="Genomic_DNA"/>
</dbReference>
<dbReference type="InterPro" id="IPR002490">
    <property type="entry name" value="V-ATPase_116kDa_su"/>
</dbReference>
<evidence type="ECO:0000313" key="10">
    <source>
        <dbReference type="EMBL" id="NIZ68645.1"/>
    </source>
</evidence>
<reference evidence="10" key="1">
    <citation type="submission" date="2020-03" db="EMBL/GenBank/DDBJ databases">
        <title>Spirochaetal bacteria isolated from arthropods constitute a novel genus Entomospira genus novum within the order Spirochaetales.</title>
        <authorList>
            <person name="Grana-Miraglia L."/>
            <person name="Sikutova S."/>
            <person name="Fingerle V."/>
            <person name="Sing A."/>
            <person name="Castillo-Ramirez S."/>
            <person name="Margos G."/>
            <person name="Rudolf I."/>
        </authorList>
    </citation>
    <scope>NUCLEOTIDE SEQUENCE</scope>
    <source>
        <strain evidence="10">BR149</strain>
    </source>
</reference>
<comment type="caution">
    <text evidence="10">The sequence shown here is derived from an EMBL/GenBank/DDBJ whole genome shotgun (WGS) entry which is preliminary data.</text>
</comment>
<evidence type="ECO:0000256" key="4">
    <source>
        <dbReference type="ARBA" id="ARBA00022692"/>
    </source>
</evidence>
<organism evidence="10 11">
    <name type="scientific">Entomospira culicis</name>
    <dbReference type="NCBI Taxonomy" id="2719989"/>
    <lineage>
        <taxon>Bacteria</taxon>
        <taxon>Pseudomonadati</taxon>
        <taxon>Spirochaetota</taxon>
        <taxon>Spirochaetia</taxon>
        <taxon>Spirochaetales</taxon>
        <taxon>Spirochaetaceae</taxon>
        <taxon>Entomospira</taxon>
    </lineage>
</organism>
<dbReference type="GO" id="GO:0051117">
    <property type="term" value="F:ATPase binding"/>
    <property type="evidence" value="ECO:0007669"/>
    <property type="project" value="TreeGrafter"/>
</dbReference>
<feature type="transmembrane region" description="Helical" evidence="9">
    <location>
        <begin position="457"/>
        <end position="477"/>
    </location>
</feature>
<evidence type="ECO:0000256" key="9">
    <source>
        <dbReference type="SAM" id="Phobius"/>
    </source>
</evidence>
<accession>A0A968KTZ4</accession>
<keyword evidence="7 9" id="KW-0472">Membrane</keyword>
<dbReference type="GO" id="GO:0033179">
    <property type="term" value="C:proton-transporting V-type ATPase, V0 domain"/>
    <property type="evidence" value="ECO:0007669"/>
    <property type="project" value="InterPro"/>
</dbReference>
<feature type="transmembrane region" description="Helical" evidence="9">
    <location>
        <begin position="528"/>
        <end position="549"/>
    </location>
</feature>
<feature type="transmembrane region" description="Helical" evidence="9">
    <location>
        <begin position="489"/>
        <end position="508"/>
    </location>
</feature>
<feature type="coiled-coil region" evidence="8">
    <location>
        <begin position="93"/>
        <end position="130"/>
    </location>
</feature>
<keyword evidence="4 9" id="KW-0812">Transmembrane</keyword>
<evidence type="ECO:0000313" key="11">
    <source>
        <dbReference type="Proteomes" id="UP000778951"/>
    </source>
</evidence>
<keyword evidence="6" id="KW-0406">Ion transport</keyword>
<dbReference type="PANTHER" id="PTHR11629">
    <property type="entry name" value="VACUOLAR PROTON ATPASES"/>
    <property type="match status" value="1"/>
</dbReference>
<proteinExistence type="inferred from homology"/>
<evidence type="ECO:0000256" key="8">
    <source>
        <dbReference type="SAM" id="Coils"/>
    </source>
</evidence>
<dbReference type="RefSeq" id="WP_167694717.1">
    <property type="nucleotide sequence ID" value="NZ_CP118181.1"/>
</dbReference>
<keyword evidence="8" id="KW-0175">Coiled coil</keyword>
<feature type="transmembrane region" description="Helical" evidence="9">
    <location>
        <begin position="406"/>
        <end position="427"/>
    </location>
</feature>
<keyword evidence="3" id="KW-0813">Transport</keyword>
<feature type="transmembrane region" description="Helical" evidence="9">
    <location>
        <begin position="588"/>
        <end position="609"/>
    </location>
</feature>
<sequence>MLLTEKMEYLSAIVLSQDVDSVTKRLLAVGAVEFAIDAHYRDQEGVRQYSKSTTQNKIADLRRRCGTLLELGKIAYPDTRDLEVSRELPALDLSRVENLVGELNTKIASIREEQRRVQQRLHEMRILQKRLLSYTDNQVEHALLSYRGLIPLVYAPNLQKKLKSFSLVSLETNHVNELALELLFNKSDAPEIMKILERYRLSELAPSNLDEVSLRERFRTQLEASLQGLVQEQEQRSSLVENLLQSEQASLQSAWLALRAKELYEQIQGQFNSTNTTVIFSGWVPASEKMVVIEALKEATQGRAIIQLEAVPVDASKSEVQAEPPTKLKNNVVSRPYELLVNTYGVVKYGQVDPTFMVSIFFTLMFGLMFADAGQGLVIFFLGIYLWRRAYKAKSAGASLMNAGKIVTYCGLSAIFFGVMFGSYFGFQWLAPVWFDLHGIVMTGEPHHTTASSIQSIYGIFALSFKIGFVVIGTGFLFNAINQVRKKNYFALVFGANGLLGALFYASAMHMIWDALTQGLESYPYRDLVPLLLVGIAVSFILIPVKHTLEENKKEKRSLAFKQIVVWPLQWLFELYEMMIGYFSSTVSFIRIGAMGMVHVVLMSVFYSMAQQSPYLWLSIVIIVFANVLVIALEGLLAAVNSMRLQFYEFFSRYFESGGRIYQPISLHEETGKQS</sequence>
<dbReference type="AlphaFoldDB" id="A0A968KTZ4"/>
<evidence type="ECO:0000256" key="7">
    <source>
        <dbReference type="ARBA" id="ARBA00023136"/>
    </source>
</evidence>
<evidence type="ECO:0000256" key="1">
    <source>
        <dbReference type="ARBA" id="ARBA00004141"/>
    </source>
</evidence>
<protein>
    <recommendedName>
        <fullName evidence="12">V-type ATP synthase subunit I</fullName>
    </recommendedName>
</protein>
<evidence type="ECO:0008006" key="12">
    <source>
        <dbReference type="Google" id="ProtNLM"/>
    </source>
</evidence>
<evidence type="ECO:0000256" key="3">
    <source>
        <dbReference type="ARBA" id="ARBA00022448"/>
    </source>
</evidence>
<keyword evidence="5 9" id="KW-1133">Transmembrane helix</keyword>
<comment type="subcellular location">
    <subcellularLocation>
        <location evidence="1">Membrane</location>
        <topology evidence="1">Multi-pass membrane protein</topology>
    </subcellularLocation>
</comment>
<name>A0A968KTZ4_9SPIO</name>
<evidence type="ECO:0000256" key="6">
    <source>
        <dbReference type="ARBA" id="ARBA00023065"/>
    </source>
</evidence>
<dbReference type="PANTHER" id="PTHR11629:SF63">
    <property type="entry name" value="V-TYPE PROTON ATPASE SUBUNIT A"/>
    <property type="match status" value="1"/>
</dbReference>
<dbReference type="GO" id="GO:0007035">
    <property type="term" value="P:vacuolar acidification"/>
    <property type="evidence" value="ECO:0007669"/>
    <property type="project" value="TreeGrafter"/>
</dbReference>
<feature type="transmembrane region" description="Helical" evidence="9">
    <location>
        <begin position="356"/>
        <end position="386"/>
    </location>
</feature>
<comment type="similarity">
    <text evidence="2">Belongs to the V-ATPase 116 kDa subunit family.</text>
</comment>
<feature type="transmembrane region" description="Helical" evidence="9">
    <location>
        <begin position="615"/>
        <end position="640"/>
    </location>
</feature>
<evidence type="ECO:0000256" key="2">
    <source>
        <dbReference type="ARBA" id="ARBA00009904"/>
    </source>
</evidence>
<dbReference type="Pfam" id="PF01496">
    <property type="entry name" value="V_ATPase_I"/>
    <property type="match status" value="1"/>
</dbReference>
<dbReference type="Proteomes" id="UP000778951">
    <property type="component" value="Unassembled WGS sequence"/>
</dbReference>
<evidence type="ECO:0000256" key="5">
    <source>
        <dbReference type="ARBA" id="ARBA00022989"/>
    </source>
</evidence>
<gene>
    <name evidence="10" type="ORF">HCT48_00205</name>
</gene>
<keyword evidence="11" id="KW-1185">Reference proteome</keyword>
<dbReference type="GO" id="GO:0046961">
    <property type="term" value="F:proton-transporting ATPase activity, rotational mechanism"/>
    <property type="evidence" value="ECO:0007669"/>
    <property type="project" value="InterPro"/>
</dbReference>